<keyword evidence="3 6" id="KW-0812">Transmembrane</keyword>
<evidence type="ECO:0000256" key="4">
    <source>
        <dbReference type="ARBA" id="ARBA00022989"/>
    </source>
</evidence>
<keyword evidence="9" id="KW-1185">Reference proteome</keyword>
<reference evidence="8 9" key="1">
    <citation type="journal article" date="2013" name="Genome Announc.">
        <title>Genome Sequence of the Polycyclic Aromatic Hydrocarbon-Degrading Bacterium Strain Marinobacter nanhaiticus D15-8WT.</title>
        <authorList>
            <person name="Cui Z."/>
            <person name="Gao W."/>
            <person name="Li Q."/>
            <person name="Xu G."/>
            <person name="Zheng L."/>
        </authorList>
    </citation>
    <scope>NUCLEOTIDE SEQUENCE [LARGE SCALE GENOMIC DNA]</scope>
    <source>
        <strain evidence="8 9">D15-8W</strain>
    </source>
</reference>
<dbReference type="Pfam" id="PF02706">
    <property type="entry name" value="Wzz"/>
    <property type="match status" value="1"/>
</dbReference>
<comment type="subcellular location">
    <subcellularLocation>
        <location evidence="1">Cell membrane</location>
        <topology evidence="1">Multi-pass membrane protein</topology>
    </subcellularLocation>
</comment>
<keyword evidence="2" id="KW-1003">Cell membrane</keyword>
<dbReference type="AlphaFoldDB" id="N6VZT0"/>
<dbReference type="InterPro" id="IPR003856">
    <property type="entry name" value="LPS_length_determ_N"/>
</dbReference>
<evidence type="ECO:0000313" key="9">
    <source>
        <dbReference type="Proteomes" id="UP000013165"/>
    </source>
</evidence>
<accession>N6VZT0</accession>
<feature type="transmembrane region" description="Helical" evidence="6">
    <location>
        <begin position="217"/>
        <end position="244"/>
    </location>
</feature>
<evidence type="ECO:0000313" key="8">
    <source>
        <dbReference type="EMBL" id="ENO13409.1"/>
    </source>
</evidence>
<feature type="transmembrane region" description="Helical" evidence="6">
    <location>
        <begin position="29"/>
        <end position="48"/>
    </location>
</feature>
<dbReference type="InterPro" id="IPR050445">
    <property type="entry name" value="Bact_polysacc_biosynth/exp"/>
</dbReference>
<comment type="caution">
    <text evidence="8">The sequence shown here is derived from an EMBL/GenBank/DDBJ whole genome shotgun (WGS) entry which is preliminary data.</text>
</comment>
<feature type="domain" description="Polysaccharide chain length determinant N-terminal" evidence="7">
    <location>
        <begin position="13"/>
        <end position="66"/>
    </location>
</feature>
<evidence type="ECO:0000256" key="5">
    <source>
        <dbReference type="ARBA" id="ARBA00023136"/>
    </source>
</evidence>
<dbReference type="OrthoDB" id="5781423at2"/>
<dbReference type="PANTHER" id="PTHR32309">
    <property type="entry name" value="TYROSINE-PROTEIN KINASE"/>
    <property type="match status" value="1"/>
</dbReference>
<keyword evidence="4 6" id="KW-1133">Transmembrane helix</keyword>
<proteinExistence type="predicted"/>
<protein>
    <submittedName>
        <fullName evidence="8">Lipopolysaccharide biosynthesis protein</fullName>
    </submittedName>
</protein>
<sequence length="253" mass="28204">MNSAYEQQQKLDDDISLVDLAAVFVRRRFVFYIVFIIVTLAGLAYALLASDKYEYVSLLEVAKLGDGKSVEQPHTVIATIENRWLPEVGVRFRAEMDMKLPFEVKASNPEQTSLVRLVSEAEQESADLVEKIHTTLIEKVKEHQNGSLKIEEKSLQRQVKSLDDVIQALEGQQNAGEALASAIEKRVNLESELEQLKPVDELVVSRQSADKTEPRRVLIVVVAGILAGAGGIFAVFLAEFCVLVRAKLRVDIK</sequence>
<evidence type="ECO:0000256" key="6">
    <source>
        <dbReference type="SAM" id="Phobius"/>
    </source>
</evidence>
<evidence type="ECO:0000259" key="7">
    <source>
        <dbReference type="Pfam" id="PF02706"/>
    </source>
</evidence>
<dbReference type="PATRIC" id="fig|626887.3.peg.3697"/>
<gene>
    <name evidence="8" type="ORF">J057_18475</name>
</gene>
<organism evidence="8 9">
    <name type="scientific">Marinobacter nanhaiticus D15-8W</name>
    <dbReference type="NCBI Taxonomy" id="626887"/>
    <lineage>
        <taxon>Bacteria</taxon>
        <taxon>Pseudomonadati</taxon>
        <taxon>Pseudomonadota</taxon>
        <taxon>Gammaproteobacteria</taxon>
        <taxon>Pseudomonadales</taxon>
        <taxon>Marinobacteraceae</taxon>
        <taxon>Marinobacter</taxon>
    </lineage>
</organism>
<keyword evidence="5 6" id="KW-0472">Membrane</keyword>
<dbReference type="EMBL" id="APLQ01000014">
    <property type="protein sequence ID" value="ENO13409.1"/>
    <property type="molecule type" value="Genomic_DNA"/>
</dbReference>
<dbReference type="GO" id="GO:0005886">
    <property type="term" value="C:plasma membrane"/>
    <property type="evidence" value="ECO:0007669"/>
    <property type="project" value="UniProtKB-SubCell"/>
</dbReference>
<dbReference type="PANTHER" id="PTHR32309:SF31">
    <property type="entry name" value="CAPSULAR EXOPOLYSACCHARIDE FAMILY"/>
    <property type="match status" value="1"/>
</dbReference>
<dbReference type="Proteomes" id="UP000013165">
    <property type="component" value="Unassembled WGS sequence"/>
</dbReference>
<dbReference type="STRING" id="626887.J057_18475"/>
<evidence type="ECO:0000256" key="1">
    <source>
        <dbReference type="ARBA" id="ARBA00004651"/>
    </source>
</evidence>
<name>N6VZT0_9GAMM</name>
<evidence type="ECO:0000256" key="2">
    <source>
        <dbReference type="ARBA" id="ARBA00022475"/>
    </source>
</evidence>
<dbReference type="RefSeq" id="WP_004581634.1">
    <property type="nucleotide sequence ID" value="NZ_AP028878.1"/>
</dbReference>
<dbReference type="HOGENOM" id="CLU_091625_0_0_6"/>
<evidence type="ECO:0000256" key="3">
    <source>
        <dbReference type="ARBA" id="ARBA00022692"/>
    </source>
</evidence>
<dbReference type="eggNOG" id="COG3765">
    <property type="taxonomic scope" value="Bacteria"/>
</dbReference>